<dbReference type="EMBL" id="CAKMUD010000120">
    <property type="protein sequence ID" value="CAH1603091.1"/>
    <property type="molecule type" value="Genomic_DNA"/>
</dbReference>
<comment type="caution">
    <text evidence="1">The sequence shown here is derived from an EMBL/GenBank/DDBJ whole genome shotgun (WGS) entry which is preliminary data.</text>
</comment>
<sequence>MAHIISAYAIVFIGVEQKKGQPEDGLATQDIILSTCRRGSKLHSEGLLSKLEVSSRYR</sequence>
<gene>
    <name evidence="1" type="ORF">THF1A12_630005</name>
</gene>
<organism evidence="1 2">
    <name type="scientific">Vibrio jasicida</name>
    <dbReference type="NCBI Taxonomy" id="766224"/>
    <lineage>
        <taxon>Bacteria</taxon>
        <taxon>Pseudomonadati</taxon>
        <taxon>Pseudomonadota</taxon>
        <taxon>Gammaproteobacteria</taxon>
        <taxon>Vibrionales</taxon>
        <taxon>Vibrionaceae</taxon>
        <taxon>Vibrio</taxon>
    </lineage>
</organism>
<protein>
    <submittedName>
        <fullName evidence="1">Uncharacterized protein</fullName>
    </submittedName>
</protein>
<evidence type="ECO:0000313" key="1">
    <source>
        <dbReference type="EMBL" id="CAH1603091.1"/>
    </source>
</evidence>
<accession>A0AAU9QWI1</accession>
<evidence type="ECO:0000313" key="2">
    <source>
        <dbReference type="Proteomes" id="UP001295462"/>
    </source>
</evidence>
<name>A0AAU9QWI1_9VIBR</name>
<dbReference type="AlphaFoldDB" id="A0AAU9QWI1"/>
<reference evidence="1" key="1">
    <citation type="submission" date="2022-01" db="EMBL/GenBank/DDBJ databases">
        <authorList>
            <person name="Lagorce A."/>
        </authorList>
    </citation>
    <scope>NUCLEOTIDE SEQUENCE</scope>
    <source>
        <strain evidence="1">Th15_F1_A12</strain>
    </source>
</reference>
<proteinExistence type="predicted"/>
<dbReference type="Proteomes" id="UP001295462">
    <property type="component" value="Unassembled WGS sequence"/>
</dbReference>